<evidence type="ECO:0000256" key="6">
    <source>
        <dbReference type="ARBA" id="ARBA00038076"/>
    </source>
</evidence>
<comment type="similarity">
    <text evidence="6">Belongs to the ABC-4 integral membrane protein family.</text>
</comment>
<dbReference type="EMBL" id="JBHTMP010000044">
    <property type="protein sequence ID" value="MFD1324247.1"/>
    <property type="molecule type" value="Genomic_DNA"/>
</dbReference>
<reference evidence="11" key="1">
    <citation type="journal article" date="2019" name="Int. J. Syst. Evol. Microbiol.">
        <title>The Global Catalogue of Microorganisms (GCM) 10K type strain sequencing project: providing services to taxonomists for standard genome sequencing and annotation.</title>
        <authorList>
            <consortium name="The Broad Institute Genomics Platform"/>
            <consortium name="The Broad Institute Genome Sequencing Center for Infectious Disease"/>
            <person name="Wu L."/>
            <person name="Ma J."/>
        </authorList>
    </citation>
    <scope>NUCLEOTIDE SEQUENCE [LARGE SCALE GENOMIC DNA]</scope>
    <source>
        <strain evidence="11">JCM 31037</strain>
    </source>
</reference>
<dbReference type="PANTHER" id="PTHR30572:SF4">
    <property type="entry name" value="ABC TRANSPORTER PERMEASE YTRF"/>
    <property type="match status" value="1"/>
</dbReference>
<evidence type="ECO:0000313" key="11">
    <source>
        <dbReference type="Proteomes" id="UP001597260"/>
    </source>
</evidence>
<evidence type="ECO:0000256" key="4">
    <source>
        <dbReference type="ARBA" id="ARBA00022989"/>
    </source>
</evidence>
<proteinExistence type="inferred from homology"/>
<evidence type="ECO:0000256" key="7">
    <source>
        <dbReference type="SAM" id="Phobius"/>
    </source>
</evidence>
<feature type="transmembrane region" description="Helical" evidence="7">
    <location>
        <begin position="245"/>
        <end position="273"/>
    </location>
</feature>
<comment type="subcellular location">
    <subcellularLocation>
        <location evidence="1">Cell membrane</location>
        <topology evidence="1">Multi-pass membrane protein</topology>
    </subcellularLocation>
</comment>
<feature type="transmembrane region" description="Helical" evidence="7">
    <location>
        <begin position="339"/>
        <end position="364"/>
    </location>
</feature>
<feature type="transmembrane region" description="Helical" evidence="7">
    <location>
        <begin position="728"/>
        <end position="751"/>
    </location>
</feature>
<name>A0ABW3YI81_9ACTN</name>
<dbReference type="InterPro" id="IPR025857">
    <property type="entry name" value="MacB_PCD"/>
</dbReference>
<organism evidence="10 11">
    <name type="scientific">Micromonospora sonneratiae</name>
    <dbReference type="NCBI Taxonomy" id="1184706"/>
    <lineage>
        <taxon>Bacteria</taxon>
        <taxon>Bacillati</taxon>
        <taxon>Actinomycetota</taxon>
        <taxon>Actinomycetes</taxon>
        <taxon>Micromonosporales</taxon>
        <taxon>Micromonosporaceae</taxon>
        <taxon>Micromonospora</taxon>
    </lineage>
</organism>
<evidence type="ECO:0000313" key="10">
    <source>
        <dbReference type="EMBL" id="MFD1324247.1"/>
    </source>
</evidence>
<feature type="domain" description="ABC3 transporter permease C-terminal" evidence="8">
    <location>
        <begin position="251"/>
        <end position="369"/>
    </location>
</feature>
<dbReference type="InterPro" id="IPR003838">
    <property type="entry name" value="ABC3_permease_C"/>
</dbReference>
<evidence type="ECO:0000256" key="1">
    <source>
        <dbReference type="ARBA" id="ARBA00004651"/>
    </source>
</evidence>
<dbReference type="PANTHER" id="PTHR30572">
    <property type="entry name" value="MEMBRANE COMPONENT OF TRANSPORTER-RELATED"/>
    <property type="match status" value="1"/>
</dbReference>
<feature type="transmembrane region" description="Helical" evidence="7">
    <location>
        <begin position="638"/>
        <end position="661"/>
    </location>
</feature>
<protein>
    <submittedName>
        <fullName evidence="10">ABC transporter permease</fullName>
    </submittedName>
</protein>
<keyword evidence="4 7" id="KW-1133">Transmembrane helix</keyword>
<feature type="transmembrane region" description="Helical" evidence="7">
    <location>
        <begin position="417"/>
        <end position="443"/>
    </location>
</feature>
<dbReference type="InterPro" id="IPR050250">
    <property type="entry name" value="Macrolide_Exporter_MacB"/>
</dbReference>
<accession>A0ABW3YI81</accession>
<feature type="transmembrane region" description="Helical" evidence="7">
    <location>
        <begin position="20"/>
        <end position="43"/>
    </location>
</feature>
<evidence type="ECO:0000259" key="8">
    <source>
        <dbReference type="Pfam" id="PF02687"/>
    </source>
</evidence>
<feature type="domain" description="ABC3 transporter permease C-terminal" evidence="8">
    <location>
        <begin position="641"/>
        <end position="760"/>
    </location>
</feature>
<evidence type="ECO:0000256" key="2">
    <source>
        <dbReference type="ARBA" id="ARBA00022475"/>
    </source>
</evidence>
<feature type="transmembrane region" description="Helical" evidence="7">
    <location>
        <begin position="682"/>
        <end position="708"/>
    </location>
</feature>
<feature type="transmembrane region" description="Helical" evidence="7">
    <location>
        <begin position="294"/>
        <end position="319"/>
    </location>
</feature>
<keyword evidence="5 7" id="KW-0472">Membrane</keyword>
<sequence length="768" mass="79859">MSAVWAASRAAVRRRRLQTFVIGLVVLCSATTVVLALGLLLAASSPFDRAFDRQRGAHTVTAFDPARVSEAQLTRTVQRPGVQAAAGPFGQAILEMPEDWLWMPSGSLTVVGRADQAGPVDRLELVAGRWLTGPGEIVLNWPINGTPNPDWLGSTVKAVGAPPLTIVGFVTSMSRSAGAWVTPEQMTALHPSTFQMLYRFTTAATDEQTRASLGVVTDGLPAGSLTAAQSHLALKRAFSEQADAFLPFMTIFGILGLVVSVLIVGNVVSGAVVSGHRHIGVLKALGFTPNQVVAVYLAMISVPAVVGSALGSLIGTLLAQPVLKVAFSGVETGSAIVSFSPWVSVVCLLGMPALVVVAALIPALRAHRLSAARAITAGSAPQTGYGLRVQRVLSGTRLPRPISLGLGQPFARPGRTLLTTAAIVLGVTTVTLTTGLTSTMLAFGNVGSTGGAVVNVSVGSTESRQTTPTLSDSQIETLLRSLPGADRMTARAFTKVHLTGYPQSSFIDFYRGESQLLSAAIVRGHWPTGPGEVATGPTFLSQRGLAVGDQITLDLNGRQARVTVVGELMTGDSQSITADWQALAVLAPDLRATDYRVQLAPGADAQAYADAVKAAEPGLYPSVRGSGPNAATATVVSFSTVFTVLLTIVAALGVFNTVLLNTRERRRDLGMLKSIGMTPRQVVTMTVTSVALLGAASGLLGIPLGIAAHRLVVDNIGLITFPESMKDVWHAPQLAGLALAGVAIAVLGALIPARSAARLTIAEVLHNE</sequence>
<evidence type="ECO:0000259" key="9">
    <source>
        <dbReference type="Pfam" id="PF12704"/>
    </source>
</evidence>
<dbReference type="RefSeq" id="WP_377574558.1">
    <property type="nucleotide sequence ID" value="NZ_JBHTMP010000044.1"/>
</dbReference>
<dbReference type="Proteomes" id="UP001597260">
    <property type="component" value="Unassembled WGS sequence"/>
</dbReference>
<keyword evidence="2" id="KW-1003">Cell membrane</keyword>
<dbReference type="Pfam" id="PF02687">
    <property type="entry name" value="FtsX"/>
    <property type="match status" value="2"/>
</dbReference>
<dbReference type="Pfam" id="PF12704">
    <property type="entry name" value="MacB_PCD"/>
    <property type="match status" value="1"/>
</dbReference>
<comment type="caution">
    <text evidence="10">The sequence shown here is derived from an EMBL/GenBank/DDBJ whole genome shotgun (WGS) entry which is preliminary data.</text>
</comment>
<evidence type="ECO:0000256" key="3">
    <source>
        <dbReference type="ARBA" id="ARBA00022692"/>
    </source>
</evidence>
<gene>
    <name evidence="10" type="ORF">ACFQ4H_24485</name>
</gene>
<feature type="domain" description="MacB-like periplasmic core" evidence="9">
    <location>
        <begin position="416"/>
        <end position="614"/>
    </location>
</feature>
<keyword evidence="3 7" id="KW-0812">Transmembrane</keyword>
<evidence type="ECO:0000256" key="5">
    <source>
        <dbReference type="ARBA" id="ARBA00023136"/>
    </source>
</evidence>
<keyword evidence="11" id="KW-1185">Reference proteome</keyword>